<gene>
    <name evidence="1" type="ORF">A3864_11690</name>
</gene>
<accession>A0AAX1Q9S3</accession>
<sequence length="88" mass="10117">MHRGGGYQSDPELDERVQDHLKSTNSPWIVNETHIKVKGQKGIYIGQLIQKGIRPVFIQVNQGIKKAKHFFKKSLGLFYMFLNLVSSF</sequence>
<name>A0AAX1Q9S3_9BACI</name>
<dbReference type="Proteomes" id="UP000250174">
    <property type="component" value="Unassembled WGS sequence"/>
</dbReference>
<evidence type="ECO:0000313" key="2">
    <source>
        <dbReference type="Proteomes" id="UP000250174"/>
    </source>
</evidence>
<dbReference type="AlphaFoldDB" id="A0AAX1Q9S3"/>
<evidence type="ECO:0000313" key="1">
    <source>
        <dbReference type="EMBL" id="RAS77423.1"/>
    </source>
</evidence>
<evidence type="ECO:0008006" key="3">
    <source>
        <dbReference type="Google" id="ProtNLM"/>
    </source>
</evidence>
<dbReference type="EMBL" id="LVYK01000020">
    <property type="protein sequence ID" value="RAS77423.1"/>
    <property type="molecule type" value="Genomic_DNA"/>
</dbReference>
<proteinExistence type="predicted"/>
<organism evidence="1 2">
    <name type="scientific">Priestia endophytica</name>
    <dbReference type="NCBI Taxonomy" id="135735"/>
    <lineage>
        <taxon>Bacteria</taxon>
        <taxon>Bacillati</taxon>
        <taxon>Bacillota</taxon>
        <taxon>Bacilli</taxon>
        <taxon>Bacillales</taxon>
        <taxon>Bacillaceae</taxon>
        <taxon>Priestia</taxon>
    </lineage>
</organism>
<reference evidence="1 2" key="1">
    <citation type="submission" date="2016-03" db="EMBL/GenBank/DDBJ databases">
        <title>Comparison of Bacillus endophyticus and B. anthracis characteristics using whole genome sequence analysis and microbiological techniques.</title>
        <authorList>
            <person name="Lekota K.E."/>
            <person name="Mafofo J."/>
            <person name="Rees J."/>
            <person name="Muchadeyi F.C."/>
            <person name="Madoroba E."/>
            <person name="Van Heerden H."/>
        </authorList>
    </citation>
    <scope>NUCLEOTIDE SEQUENCE [LARGE SCALE GENOMIC DNA]</scope>
    <source>
        <strain evidence="1 2">3631_10C</strain>
    </source>
</reference>
<comment type="caution">
    <text evidence="1">The sequence shown here is derived from an EMBL/GenBank/DDBJ whole genome shotgun (WGS) entry which is preliminary data.</text>
</comment>
<protein>
    <recommendedName>
        <fullName evidence="3">Transposase</fullName>
    </recommendedName>
</protein>